<comment type="catalytic activity">
    <reaction evidence="11">
        <text>a D-hexose + ATP = a D-hexose 6-phosphate + ADP + H(+)</text>
        <dbReference type="Rhea" id="RHEA:22740"/>
        <dbReference type="ChEBI" id="CHEBI:4194"/>
        <dbReference type="ChEBI" id="CHEBI:15378"/>
        <dbReference type="ChEBI" id="CHEBI:30616"/>
        <dbReference type="ChEBI" id="CHEBI:229467"/>
        <dbReference type="ChEBI" id="CHEBI:456216"/>
        <dbReference type="EC" id="2.7.1.1"/>
    </reaction>
    <physiologicalReaction direction="left-to-right" evidence="11">
        <dbReference type="Rhea" id="RHEA:22741"/>
    </physiologicalReaction>
</comment>
<keyword evidence="8" id="KW-0472">Membrane</keyword>
<feature type="domain" description="Hexokinase N-terminal" evidence="14">
    <location>
        <begin position="41"/>
        <end position="240"/>
    </location>
</feature>
<dbReference type="UniPathway" id="UPA00109">
    <property type="reaction ID" value="UER00180"/>
</dbReference>
<evidence type="ECO:0000259" key="14">
    <source>
        <dbReference type="Pfam" id="PF00349"/>
    </source>
</evidence>
<dbReference type="FunFam" id="3.40.367.20:FF:000003">
    <property type="entry name" value="Phosphotransferase"/>
    <property type="match status" value="1"/>
</dbReference>
<dbReference type="KEGG" id="pavi:110751073"/>
<comment type="pathway">
    <text evidence="2">Carbohydrate degradation; glycolysis; D-glyceraldehyde 3-phosphate and glycerone phosphate from D-glucose: step 1/4.</text>
</comment>
<evidence type="ECO:0000313" key="17">
    <source>
        <dbReference type="RefSeq" id="XP_021807184.1"/>
    </source>
</evidence>
<proteinExistence type="inferred from homology"/>
<evidence type="ECO:0000256" key="1">
    <source>
        <dbReference type="ARBA" id="ARBA00004572"/>
    </source>
</evidence>
<dbReference type="UniPathway" id="UPA00242"/>
<dbReference type="Gramene" id="Pav_sc0000212.1_g990.1.mk:mrna">
    <property type="protein sequence ID" value="Pav_sc0000212.1_g990.1.mk:mrna"/>
    <property type="gene ID" value="Pav_sc0000212.1_g990.1.mk"/>
</dbReference>
<accession>A0A6P5RVQ8</accession>
<dbReference type="SMR" id="A0A6P5RVQ8"/>
<dbReference type="InterPro" id="IPR022673">
    <property type="entry name" value="Hexokinase_C"/>
</dbReference>
<comment type="pathway">
    <text evidence="3">Carbohydrate metabolism; hexose metabolism.</text>
</comment>
<evidence type="ECO:0000256" key="6">
    <source>
        <dbReference type="ARBA" id="ARBA00022741"/>
    </source>
</evidence>
<evidence type="ECO:0000256" key="13">
    <source>
        <dbReference type="RuleBase" id="RU362007"/>
    </source>
</evidence>
<reference evidence="17" key="1">
    <citation type="submission" date="2025-08" db="UniProtKB">
        <authorList>
            <consortium name="RefSeq"/>
        </authorList>
    </citation>
    <scope>IDENTIFICATION</scope>
</reference>
<feature type="domain" description="Hexokinase C-terminal" evidence="15">
    <location>
        <begin position="247"/>
        <end position="487"/>
    </location>
</feature>
<evidence type="ECO:0000256" key="12">
    <source>
        <dbReference type="ARBA" id="ARBA00047905"/>
    </source>
</evidence>
<keyword evidence="9 13" id="KW-0067">ATP-binding</keyword>
<evidence type="ECO:0000313" key="16">
    <source>
        <dbReference type="Proteomes" id="UP000515124"/>
    </source>
</evidence>
<evidence type="ECO:0000256" key="3">
    <source>
        <dbReference type="ARBA" id="ARBA00005028"/>
    </source>
</evidence>
<keyword evidence="8" id="KW-0496">Mitochondrion</keyword>
<evidence type="ECO:0000256" key="4">
    <source>
        <dbReference type="ARBA" id="ARBA00009225"/>
    </source>
</evidence>
<dbReference type="GO" id="GO:0005536">
    <property type="term" value="F:D-glucose binding"/>
    <property type="evidence" value="ECO:0007669"/>
    <property type="project" value="InterPro"/>
</dbReference>
<dbReference type="SUPFAM" id="SSF53067">
    <property type="entry name" value="Actin-like ATPase domain"/>
    <property type="match status" value="2"/>
</dbReference>
<evidence type="ECO:0000256" key="10">
    <source>
        <dbReference type="ARBA" id="ARBA00023152"/>
    </source>
</evidence>
<dbReference type="InterPro" id="IPR022672">
    <property type="entry name" value="Hexokinase_N"/>
</dbReference>
<dbReference type="Proteomes" id="UP000515124">
    <property type="component" value="Unplaced"/>
</dbReference>
<evidence type="ECO:0000256" key="7">
    <source>
        <dbReference type="ARBA" id="ARBA00022777"/>
    </source>
</evidence>
<dbReference type="FunFam" id="3.30.420.40:FF:000034">
    <property type="entry name" value="Phosphotransferase"/>
    <property type="match status" value="1"/>
</dbReference>
<keyword evidence="16" id="KW-1185">Reference proteome</keyword>
<organism evidence="16 17">
    <name type="scientific">Prunus avium</name>
    <name type="common">Cherry</name>
    <name type="synonym">Cerasus avium</name>
    <dbReference type="NCBI Taxonomy" id="42229"/>
    <lineage>
        <taxon>Eukaryota</taxon>
        <taxon>Viridiplantae</taxon>
        <taxon>Streptophyta</taxon>
        <taxon>Embryophyta</taxon>
        <taxon>Tracheophyta</taxon>
        <taxon>Spermatophyta</taxon>
        <taxon>Magnoliopsida</taxon>
        <taxon>eudicotyledons</taxon>
        <taxon>Gunneridae</taxon>
        <taxon>Pentapetalae</taxon>
        <taxon>rosids</taxon>
        <taxon>fabids</taxon>
        <taxon>Rosales</taxon>
        <taxon>Rosaceae</taxon>
        <taxon>Amygdaloideae</taxon>
        <taxon>Amygdaleae</taxon>
        <taxon>Prunus</taxon>
    </lineage>
</organism>
<comment type="similarity">
    <text evidence="4 13">Belongs to the hexokinase family.</text>
</comment>
<dbReference type="PROSITE" id="PS51748">
    <property type="entry name" value="HEXOKINASE_2"/>
    <property type="match status" value="1"/>
</dbReference>
<gene>
    <name evidence="17" type="primary">LOC110751073</name>
</gene>
<comment type="catalytic activity">
    <reaction evidence="12">
        <text>D-fructose + ATP = D-fructose 6-phosphate + ADP + H(+)</text>
        <dbReference type="Rhea" id="RHEA:16125"/>
        <dbReference type="ChEBI" id="CHEBI:15378"/>
        <dbReference type="ChEBI" id="CHEBI:30616"/>
        <dbReference type="ChEBI" id="CHEBI:37721"/>
        <dbReference type="ChEBI" id="CHEBI:61527"/>
        <dbReference type="ChEBI" id="CHEBI:456216"/>
        <dbReference type="EC" id="2.7.1.1"/>
    </reaction>
    <physiologicalReaction direction="left-to-right" evidence="12">
        <dbReference type="Rhea" id="RHEA:16126"/>
    </physiologicalReaction>
</comment>
<dbReference type="GO" id="GO:0005524">
    <property type="term" value="F:ATP binding"/>
    <property type="evidence" value="ECO:0007669"/>
    <property type="project" value="UniProtKB-UniRule"/>
</dbReference>
<evidence type="ECO:0000256" key="2">
    <source>
        <dbReference type="ARBA" id="ARBA00004888"/>
    </source>
</evidence>
<keyword evidence="10 13" id="KW-0324">Glycolysis</keyword>
<evidence type="ECO:0000259" key="15">
    <source>
        <dbReference type="Pfam" id="PF03727"/>
    </source>
</evidence>
<dbReference type="InterPro" id="IPR043129">
    <property type="entry name" value="ATPase_NBD"/>
</dbReference>
<name>A0A6P5RVQ8_PRUAV</name>
<evidence type="ECO:0000256" key="5">
    <source>
        <dbReference type="ARBA" id="ARBA00022679"/>
    </source>
</evidence>
<dbReference type="CDD" id="cd24020">
    <property type="entry name" value="ASKHA_NBD_HK_plant"/>
    <property type="match status" value="1"/>
</dbReference>
<dbReference type="GO" id="GO:0004340">
    <property type="term" value="F:glucokinase activity"/>
    <property type="evidence" value="ECO:0007669"/>
    <property type="project" value="TreeGrafter"/>
</dbReference>
<dbReference type="GO" id="GO:0001678">
    <property type="term" value="P:intracellular glucose homeostasis"/>
    <property type="evidence" value="ECO:0007669"/>
    <property type="project" value="InterPro"/>
</dbReference>
<dbReference type="PANTHER" id="PTHR19443:SF16">
    <property type="entry name" value="HEXOKINASE TYPE 1-RELATED"/>
    <property type="match status" value="1"/>
</dbReference>
<dbReference type="PANTHER" id="PTHR19443">
    <property type="entry name" value="HEXOKINASE"/>
    <property type="match status" value="1"/>
</dbReference>
<dbReference type="GO" id="GO:0005741">
    <property type="term" value="C:mitochondrial outer membrane"/>
    <property type="evidence" value="ECO:0007669"/>
    <property type="project" value="UniProtKB-SubCell"/>
</dbReference>
<dbReference type="GeneID" id="110751073"/>
<sequence length="498" mass="53927">MGKVAVGAAVVCAAAVCAAAALVVRHRMKSSGRWARAMAILREFEDKCGTPIGKLRQVADAMTVEMHAGLASEGGSKLKMLISYVDNLPTGDEQGLFYALDLGGTNFRVLRVQLGGKEKRVVKQEFDEVSIPPNLMTGTSEALFDFIAETLAKFVATEGEGFHPAPGRQRELGFTFSFPVWQTSIASGTLIKWTKGFNIEDAVEQDVVGELTKSVEKIGLDMRVTALVNDTIGTLAGGRYHNQDVIAAVILGTGTNAAYVERAHAIPKWHGLLPKSGEMVINMEWGNFRSSHLPLTEYDQALDAESLNPGDQIFEKIISGMYLGDIVRRVLCKMAEEASFFGDVVPPKLKVPFILRTPDMSAMHHDTSSDLRVVGSKLKDILEISNTSLKMRKVVVALCDIVATRAARLSAAGIMGVLKKLGRDTVKEGEKQKSAVALDGGLYEHYTEFRTSMESTLKELLGDEVAEHISVEHSNDGSGIGAALLAASHSQYLEVEES</sequence>
<comment type="subcellular location">
    <subcellularLocation>
        <location evidence="1">Mitochondrion outer membrane</location>
        <topology evidence="1">Single-pass membrane protein</topology>
    </subcellularLocation>
</comment>
<dbReference type="Gene3D" id="3.40.367.20">
    <property type="match status" value="1"/>
</dbReference>
<evidence type="ECO:0000256" key="8">
    <source>
        <dbReference type="ARBA" id="ARBA00022787"/>
    </source>
</evidence>
<evidence type="ECO:0000256" key="9">
    <source>
        <dbReference type="ARBA" id="ARBA00022840"/>
    </source>
</evidence>
<dbReference type="AlphaFoldDB" id="A0A6P5RVQ8"/>
<keyword evidence="7 13" id="KW-0418">Kinase</keyword>
<dbReference type="InterPro" id="IPR001312">
    <property type="entry name" value="Hexokinase"/>
</dbReference>
<dbReference type="GO" id="GO:0008865">
    <property type="term" value="F:fructokinase activity"/>
    <property type="evidence" value="ECO:0007669"/>
    <property type="project" value="TreeGrafter"/>
</dbReference>
<dbReference type="GO" id="GO:0005829">
    <property type="term" value="C:cytosol"/>
    <property type="evidence" value="ECO:0007669"/>
    <property type="project" value="TreeGrafter"/>
</dbReference>
<protein>
    <recommendedName>
        <fullName evidence="13">Phosphotransferase</fullName>
        <ecNumber evidence="13">2.7.1.-</ecNumber>
    </recommendedName>
</protein>
<dbReference type="GO" id="GO:0006006">
    <property type="term" value="P:glucose metabolic process"/>
    <property type="evidence" value="ECO:0007669"/>
    <property type="project" value="TreeGrafter"/>
</dbReference>
<dbReference type="RefSeq" id="XP_021807184.1">
    <property type="nucleotide sequence ID" value="XM_021951492.1"/>
</dbReference>
<evidence type="ECO:0000256" key="11">
    <source>
        <dbReference type="ARBA" id="ARBA00044613"/>
    </source>
</evidence>
<dbReference type="GO" id="GO:0006096">
    <property type="term" value="P:glycolytic process"/>
    <property type="evidence" value="ECO:0007669"/>
    <property type="project" value="UniProtKB-UniPathway"/>
</dbReference>
<keyword evidence="5 13" id="KW-0808">Transferase</keyword>
<dbReference type="EC" id="2.7.1.-" evidence="13"/>
<dbReference type="Pfam" id="PF00349">
    <property type="entry name" value="Hexokinase_1"/>
    <property type="match status" value="1"/>
</dbReference>
<keyword evidence="8" id="KW-1000">Mitochondrion outer membrane</keyword>
<dbReference type="Pfam" id="PF03727">
    <property type="entry name" value="Hexokinase_2"/>
    <property type="match status" value="1"/>
</dbReference>
<keyword evidence="6 13" id="KW-0547">Nucleotide-binding</keyword>
<dbReference type="Gene3D" id="3.30.420.40">
    <property type="match status" value="1"/>
</dbReference>
<dbReference type="PRINTS" id="PR00475">
    <property type="entry name" value="HEXOKINASE"/>
</dbReference>